<dbReference type="OrthoDB" id="188276at2759"/>
<organism evidence="7 8">
    <name type="scientific">Cucumis melo var. makuwa</name>
    <name type="common">Oriental melon</name>
    <dbReference type="NCBI Taxonomy" id="1194695"/>
    <lineage>
        <taxon>Eukaryota</taxon>
        <taxon>Viridiplantae</taxon>
        <taxon>Streptophyta</taxon>
        <taxon>Embryophyta</taxon>
        <taxon>Tracheophyta</taxon>
        <taxon>Spermatophyta</taxon>
        <taxon>Magnoliopsida</taxon>
        <taxon>eudicotyledons</taxon>
        <taxon>Gunneridae</taxon>
        <taxon>Pentapetalae</taxon>
        <taxon>rosids</taxon>
        <taxon>fabids</taxon>
        <taxon>Cucurbitales</taxon>
        <taxon>Cucurbitaceae</taxon>
        <taxon>Benincaseae</taxon>
        <taxon>Cucumis</taxon>
    </lineage>
</organism>
<keyword evidence="2" id="KW-0342">GTP-binding</keyword>
<dbReference type="GO" id="GO:0002098">
    <property type="term" value="P:tRNA wobble uridine modification"/>
    <property type="evidence" value="ECO:0007669"/>
    <property type="project" value="TreeGrafter"/>
</dbReference>
<dbReference type="GO" id="GO:0005525">
    <property type="term" value="F:GTP binding"/>
    <property type="evidence" value="ECO:0007669"/>
    <property type="project" value="UniProtKB-KW"/>
</dbReference>
<comment type="caution">
    <text evidence="7">The sequence shown here is derived from an EMBL/GenBank/DDBJ whole genome shotgun (WGS) entry which is preliminary data.</text>
</comment>
<dbReference type="InterPro" id="IPR057670">
    <property type="entry name" value="SH3_retrovirus"/>
</dbReference>
<dbReference type="Gene3D" id="3.40.50.300">
    <property type="entry name" value="P-loop containing nucleotide triphosphate hydrolases"/>
    <property type="match status" value="1"/>
</dbReference>
<evidence type="ECO:0000259" key="3">
    <source>
        <dbReference type="Pfam" id="PF07727"/>
    </source>
</evidence>
<dbReference type="EMBL" id="SSTE01000542">
    <property type="protein sequence ID" value="KAA0067418.1"/>
    <property type="molecule type" value="Genomic_DNA"/>
</dbReference>
<dbReference type="Proteomes" id="UP000321393">
    <property type="component" value="Unassembled WGS sequence"/>
</dbReference>
<dbReference type="GO" id="GO:0005829">
    <property type="term" value="C:cytosol"/>
    <property type="evidence" value="ECO:0007669"/>
    <property type="project" value="TreeGrafter"/>
</dbReference>
<dbReference type="InterPro" id="IPR025867">
    <property type="entry name" value="MnmE_helical"/>
</dbReference>
<protein>
    <submittedName>
        <fullName evidence="7">tRNA modification GTPase MnmE</fullName>
    </submittedName>
</protein>
<evidence type="ECO:0000256" key="2">
    <source>
        <dbReference type="ARBA" id="ARBA00023134"/>
    </source>
</evidence>
<proteinExistence type="predicted"/>
<dbReference type="InterPro" id="IPR005225">
    <property type="entry name" value="Small_GTP-bd"/>
</dbReference>
<dbReference type="InterPro" id="IPR031168">
    <property type="entry name" value="G_TrmE"/>
</dbReference>
<dbReference type="InterPro" id="IPR029472">
    <property type="entry name" value="Copia-like_N"/>
</dbReference>
<dbReference type="Gene3D" id="1.20.120.430">
    <property type="entry name" value="tRNA modification GTPase MnmE domain 2"/>
    <property type="match status" value="1"/>
</dbReference>
<dbReference type="STRING" id="1194695.A0A5A7VI58"/>
<name>A0A5A7VI58_CUCMM</name>
<dbReference type="FunFam" id="3.40.50.300:FF:000494">
    <property type="entry name" value="tRNA modification GTPase MnmE"/>
    <property type="match status" value="1"/>
</dbReference>
<keyword evidence="1" id="KW-0547">Nucleotide-binding</keyword>
<dbReference type="Pfam" id="PF07727">
    <property type="entry name" value="RVT_2"/>
    <property type="match status" value="1"/>
</dbReference>
<dbReference type="CDD" id="cd04164">
    <property type="entry name" value="trmE"/>
    <property type="match status" value="1"/>
</dbReference>
<dbReference type="Pfam" id="PF25597">
    <property type="entry name" value="SH3_retrovirus"/>
    <property type="match status" value="1"/>
</dbReference>
<feature type="domain" description="Retrotransposon Copia-like N-terminal" evidence="5">
    <location>
        <begin position="65"/>
        <end position="98"/>
    </location>
</feature>
<sequence>MPSTSIESPLLLLSNMYALPSTDFVPNLSNHPRVVHPRIHSTFEVGESLTHSNSNLPTSSSSGAKLNDNNYFSWSQSVKMVLEGRHKFSFLTGEILRPPPGDPQERYWKGEDYLLRSTLINCMEPQIGKPLPYVATAKDIFGRQPRKCIPNVKMPFAYIYFRNSLWAYAGPKTDSLFDGGPQPVAVKRIMGNQFLSVIIARSNDIQMSNIGSYMIAPQEINPNPTTIGAIAQLGDSTFLMMTPLLVGLLGLAFYLPILLLLNKIVTTSSGKWWFVTFTDDHTRLTWVFLIFEKSEVTSVFGDFRDVVQCETCYSMKCTTYVHNHGPNPTKFVPRAQTCVFVGYPLHQRGYKCFHLSSHKYFVFMGVTFLKDRPFVPVSLLLGESESSKSEESNWVIFLERNLRKDVGSLATLSALVQDFNPLQDQGLTDTIDSHIDNKMSESDKFETTIPENIGEHYNVDTGVLSNREGSDGGNEVIAKVTENNIRENHLENISKYDSSLDLPIAPRKSTRADGTLDRYKARLVAKRFTQTYGVDYSRTFSPVANLNIVKVLLFVLVQSERAIVTEIAGTTRDVIEANVTVSGIPVTLLDTAGIRETDDIVEKIGVERSEAAAHGADVIIMAISAPDGWTEEDTILLNRILSKKKSDESCIPILLVVNKIDCAPSPNMDAMSINRDSFSKQVFTCAVTGQGIQNLEMAISELVGLNKTLASGRRWTVNQRQCEQLLRTKEAFTRLKSSIEDELPPDFWTVDLRAAVLALGEICGEDISEEILSNIFGKFCIGK</sequence>
<accession>A0A5A7VI58</accession>
<dbReference type="SUPFAM" id="SSF116878">
    <property type="entry name" value="TrmE connector domain"/>
    <property type="match status" value="1"/>
</dbReference>
<dbReference type="Pfam" id="PF12631">
    <property type="entry name" value="MnmE_helical"/>
    <property type="match status" value="1"/>
</dbReference>
<dbReference type="SUPFAM" id="SSF52540">
    <property type="entry name" value="P-loop containing nucleoside triphosphate hydrolases"/>
    <property type="match status" value="1"/>
</dbReference>
<evidence type="ECO:0000313" key="8">
    <source>
        <dbReference type="Proteomes" id="UP000321393"/>
    </source>
</evidence>
<evidence type="ECO:0000256" key="1">
    <source>
        <dbReference type="ARBA" id="ARBA00022741"/>
    </source>
</evidence>
<dbReference type="GO" id="GO:0030488">
    <property type="term" value="P:tRNA methylation"/>
    <property type="evidence" value="ECO:0007669"/>
    <property type="project" value="TreeGrafter"/>
</dbReference>
<dbReference type="NCBIfam" id="TIGR00231">
    <property type="entry name" value="small_GTP"/>
    <property type="match status" value="1"/>
</dbReference>
<evidence type="ECO:0000259" key="4">
    <source>
        <dbReference type="Pfam" id="PF12631"/>
    </source>
</evidence>
<feature type="domain" description="MnmE helical" evidence="4">
    <location>
        <begin position="595"/>
        <end position="780"/>
    </location>
</feature>
<dbReference type="Pfam" id="PF14244">
    <property type="entry name" value="Retrotran_gag_3"/>
    <property type="match status" value="1"/>
</dbReference>
<dbReference type="AlphaFoldDB" id="A0A5A7VI58"/>
<dbReference type="InterPro" id="IPR027417">
    <property type="entry name" value="P-loop_NTPase"/>
</dbReference>
<evidence type="ECO:0000259" key="5">
    <source>
        <dbReference type="Pfam" id="PF14244"/>
    </source>
</evidence>
<feature type="domain" description="Reverse transcriptase Ty1/copia-type" evidence="3">
    <location>
        <begin position="517"/>
        <end position="563"/>
    </location>
</feature>
<gene>
    <name evidence="7" type="ORF">E6C27_scaffold40G00780</name>
</gene>
<reference evidence="7 8" key="1">
    <citation type="submission" date="2019-08" db="EMBL/GenBank/DDBJ databases">
        <title>Draft genome sequences of two oriental melons (Cucumis melo L. var makuwa).</title>
        <authorList>
            <person name="Kwon S.-Y."/>
        </authorList>
    </citation>
    <scope>NUCLEOTIDE SEQUENCE [LARGE SCALE GENOMIC DNA]</scope>
    <source>
        <strain evidence="8">cv. SW 3</strain>
        <tissue evidence="7">Leaf</tissue>
    </source>
</reference>
<dbReference type="InterPro" id="IPR027368">
    <property type="entry name" value="MnmE_dom2"/>
</dbReference>
<feature type="domain" description="Retroviral polymerase SH3-like" evidence="6">
    <location>
        <begin position="317"/>
        <end position="374"/>
    </location>
</feature>
<dbReference type="InterPro" id="IPR013103">
    <property type="entry name" value="RVT_2"/>
</dbReference>
<evidence type="ECO:0000259" key="6">
    <source>
        <dbReference type="Pfam" id="PF25597"/>
    </source>
</evidence>
<dbReference type="PANTHER" id="PTHR42714:SF2">
    <property type="entry name" value="TRNA MODIFICATION GTPASE GTPBP3, MITOCHONDRIAL"/>
    <property type="match status" value="1"/>
</dbReference>
<evidence type="ECO:0000313" key="7">
    <source>
        <dbReference type="EMBL" id="KAA0067418.1"/>
    </source>
</evidence>
<dbReference type="PANTHER" id="PTHR42714">
    <property type="entry name" value="TRNA MODIFICATION GTPASE GTPBP3"/>
    <property type="match status" value="1"/>
</dbReference>